<feature type="region of interest" description="Disordered" evidence="1">
    <location>
        <begin position="677"/>
        <end position="706"/>
    </location>
</feature>
<feature type="compositionally biased region" description="Low complexity" evidence="1">
    <location>
        <begin position="1450"/>
        <end position="1459"/>
    </location>
</feature>
<feature type="compositionally biased region" description="Polar residues" evidence="1">
    <location>
        <begin position="1505"/>
        <end position="1525"/>
    </location>
</feature>
<feature type="compositionally biased region" description="Basic residues" evidence="1">
    <location>
        <begin position="3419"/>
        <end position="3429"/>
    </location>
</feature>
<dbReference type="Proteomes" id="UP001286313">
    <property type="component" value="Unassembled WGS sequence"/>
</dbReference>
<feature type="compositionally biased region" description="Polar residues" evidence="1">
    <location>
        <begin position="3629"/>
        <end position="3648"/>
    </location>
</feature>
<feature type="compositionally biased region" description="Basic and acidic residues" evidence="1">
    <location>
        <begin position="3337"/>
        <end position="3346"/>
    </location>
</feature>
<feature type="compositionally biased region" description="Polar residues" evidence="1">
    <location>
        <begin position="2999"/>
        <end position="3008"/>
    </location>
</feature>
<feature type="compositionally biased region" description="Polar residues" evidence="1">
    <location>
        <begin position="598"/>
        <end position="608"/>
    </location>
</feature>
<feature type="region of interest" description="Disordered" evidence="1">
    <location>
        <begin position="589"/>
        <end position="608"/>
    </location>
</feature>
<feature type="compositionally biased region" description="Basic and acidic residues" evidence="1">
    <location>
        <begin position="536"/>
        <end position="547"/>
    </location>
</feature>
<proteinExistence type="predicted"/>
<feature type="region of interest" description="Disordered" evidence="1">
    <location>
        <begin position="1116"/>
        <end position="1163"/>
    </location>
</feature>
<feature type="region of interest" description="Disordered" evidence="1">
    <location>
        <begin position="3629"/>
        <end position="3771"/>
    </location>
</feature>
<evidence type="ECO:0000313" key="3">
    <source>
        <dbReference type="EMBL" id="KAK3865272.1"/>
    </source>
</evidence>
<accession>A0AAE1F0Z9</accession>
<feature type="region of interest" description="Disordered" evidence="1">
    <location>
        <begin position="2311"/>
        <end position="2331"/>
    </location>
</feature>
<feature type="compositionally biased region" description="Basic residues" evidence="1">
    <location>
        <begin position="3709"/>
        <end position="3720"/>
    </location>
</feature>
<feature type="compositionally biased region" description="Basic and acidic residues" evidence="1">
    <location>
        <begin position="3061"/>
        <end position="3070"/>
    </location>
</feature>
<feature type="compositionally biased region" description="Basic and acidic residues" evidence="1">
    <location>
        <begin position="2938"/>
        <end position="2947"/>
    </location>
</feature>
<feature type="compositionally biased region" description="Basic residues" evidence="1">
    <location>
        <begin position="2740"/>
        <end position="2749"/>
    </location>
</feature>
<feature type="compositionally biased region" description="Basic and acidic residues" evidence="1">
    <location>
        <begin position="2851"/>
        <end position="2861"/>
    </location>
</feature>
<feature type="compositionally biased region" description="Basic residues" evidence="1">
    <location>
        <begin position="2701"/>
        <end position="2712"/>
    </location>
</feature>
<feature type="region of interest" description="Disordered" evidence="1">
    <location>
        <begin position="2369"/>
        <end position="2419"/>
    </location>
</feature>
<feature type="region of interest" description="Disordered" evidence="1">
    <location>
        <begin position="3492"/>
        <end position="3616"/>
    </location>
</feature>
<feature type="compositionally biased region" description="Acidic residues" evidence="1">
    <location>
        <begin position="2868"/>
        <end position="2881"/>
    </location>
</feature>
<feature type="compositionally biased region" description="Basic and acidic residues" evidence="1">
    <location>
        <begin position="2503"/>
        <end position="2521"/>
    </location>
</feature>
<feature type="compositionally biased region" description="Low complexity" evidence="1">
    <location>
        <begin position="156"/>
        <end position="169"/>
    </location>
</feature>
<feature type="compositionally biased region" description="Basic residues" evidence="1">
    <location>
        <begin position="3461"/>
        <end position="3472"/>
    </location>
</feature>
<feature type="compositionally biased region" description="Basic and acidic residues" evidence="1">
    <location>
        <begin position="2479"/>
        <end position="2496"/>
    </location>
</feature>
<organism evidence="3 4">
    <name type="scientific">Petrolisthes cinctipes</name>
    <name type="common">Flat porcelain crab</name>
    <dbReference type="NCBI Taxonomy" id="88211"/>
    <lineage>
        <taxon>Eukaryota</taxon>
        <taxon>Metazoa</taxon>
        <taxon>Ecdysozoa</taxon>
        <taxon>Arthropoda</taxon>
        <taxon>Crustacea</taxon>
        <taxon>Multicrustacea</taxon>
        <taxon>Malacostraca</taxon>
        <taxon>Eumalacostraca</taxon>
        <taxon>Eucarida</taxon>
        <taxon>Decapoda</taxon>
        <taxon>Pleocyemata</taxon>
        <taxon>Anomura</taxon>
        <taxon>Galatheoidea</taxon>
        <taxon>Porcellanidae</taxon>
        <taxon>Petrolisthes</taxon>
    </lineage>
</organism>
<feature type="compositionally biased region" description="Basic and acidic residues" evidence="1">
    <location>
        <begin position="3320"/>
        <end position="3330"/>
    </location>
</feature>
<feature type="compositionally biased region" description="Basic and acidic residues" evidence="1">
    <location>
        <begin position="2752"/>
        <end position="2779"/>
    </location>
</feature>
<feature type="region of interest" description="Disordered" evidence="1">
    <location>
        <begin position="951"/>
        <end position="986"/>
    </location>
</feature>
<feature type="compositionally biased region" description="Basic residues" evidence="1">
    <location>
        <begin position="2369"/>
        <end position="2379"/>
    </location>
</feature>
<feature type="compositionally biased region" description="Basic and acidic residues" evidence="1">
    <location>
        <begin position="2602"/>
        <end position="2623"/>
    </location>
</feature>
<feature type="region of interest" description="Disordered" evidence="1">
    <location>
        <begin position="1702"/>
        <end position="1740"/>
    </location>
</feature>
<feature type="region of interest" description="Disordered" evidence="1">
    <location>
        <begin position="1632"/>
        <end position="1663"/>
    </location>
</feature>
<feature type="compositionally biased region" description="Basic and acidic residues" evidence="1">
    <location>
        <begin position="3039"/>
        <end position="3053"/>
    </location>
</feature>
<feature type="compositionally biased region" description="Basic and acidic residues" evidence="1">
    <location>
        <begin position="367"/>
        <end position="381"/>
    </location>
</feature>
<gene>
    <name evidence="3" type="ORF">Pcinc_029112</name>
</gene>
<comment type="caution">
    <text evidence="3">The sequence shown here is derived from an EMBL/GenBank/DDBJ whole genome shotgun (WGS) entry which is preliminary data.</text>
</comment>
<feature type="compositionally biased region" description="Basic residues" evidence="1">
    <location>
        <begin position="3351"/>
        <end position="3361"/>
    </location>
</feature>
<feature type="compositionally biased region" description="Polar residues" evidence="1">
    <location>
        <begin position="877"/>
        <end position="902"/>
    </location>
</feature>
<feature type="compositionally biased region" description="Basic and acidic residues" evidence="1">
    <location>
        <begin position="2796"/>
        <end position="2814"/>
    </location>
</feature>
<feature type="region of interest" description="Disordered" evidence="1">
    <location>
        <begin position="2664"/>
        <end position="2884"/>
    </location>
</feature>
<feature type="region of interest" description="Disordered" evidence="1">
    <location>
        <begin position="877"/>
        <end position="907"/>
    </location>
</feature>
<keyword evidence="4" id="KW-1185">Reference proteome</keyword>
<feature type="region of interest" description="Disordered" evidence="1">
    <location>
        <begin position="3248"/>
        <end position="3361"/>
    </location>
</feature>
<evidence type="ECO:0000256" key="1">
    <source>
        <dbReference type="SAM" id="MobiDB-lite"/>
    </source>
</evidence>
<feature type="compositionally biased region" description="Polar residues" evidence="1">
    <location>
        <begin position="170"/>
        <end position="180"/>
    </location>
</feature>
<feature type="region of interest" description="Disordered" evidence="1">
    <location>
        <begin position="816"/>
        <end position="842"/>
    </location>
</feature>
<feature type="compositionally biased region" description="Basic and acidic residues" evidence="1">
    <location>
        <begin position="434"/>
        <end position="454"/>
    </location>
</feature>
<feature type="compositionally biased region" description="Polar residues" evidence="1">
    <location>
        <begin position="2724"/>
        <end position="2739"/>
    </location>
</feature>
<feature type="region of interest" description="Disordered" evidence="1">
    <location>
        <begin position="2479"/>
        <end position="2623"/>
    </location>
</feature>
<feature type="region of interest" description="Disordered" evidence="1">
    <location>
        <begin position="51"/>
        <end position="79"/>
    </location>
</feature>
<feature type="compositionally biased region" description="Acidic residues" evidence="1">
    <location>
        <begin position="2985"/>
        <end position="2994"/>
    </location>
</feature>
<reference evidence="3" key="1">
    <citation type="submission" date="2023-10" db="EMBL/GenBank/DDBJ databases">
        <title>Genome assemblies of two species of porcelain crab, Petrolisthes cinctipes and Petrolisthes manimaculis (Anomura: Porcellanidae).</title>
        <authorList>
            <person name="Angst P."/>
        </authorList>
    </citation>
    <scope>NUCLEOTIDE SEQUENCE</scope>
    <source>
        <strain evidence="3">PB745_01</strain>
        <tissue evidence="3">Gill</tissue>
    </source>
</reference>
<feature type="region of interest" description="Disordered" evidence="1">
    <location>
        <begin position="3839"/>
        <end position="3910"/>
    </location>
</feature>
<feature type="domain" description="C2H2-type" evidence="2">
    <location>
        <begin position="2255"/>
        <end position="2276"/>
    </location>
</feature>
<feature type="compositionally biased region" description="Basic and acidic residues" evidence="1">
    <location>
        <begin position="2827"/>
        <end position="2839"/>
    </location>
</feature>
<feature type="compositionally biased region" description="Polar residues" evidence="1">
    <location>
        <begin position="2382"/>
        <end position="2395"/>
    </location>
</feature>
<protein>
    <recommendedName>
        <fullName evidence="2">C2H2-type domain-containing protein</fullName>
    </recommendedName>
</protein>
<feature type="region of interest" description="Disordered" evidence="1">
    <location>
        <begin position="131"/>
        <end position="180"/>
    </location>
</feature>
<feature type="compositionally biased region" description="Basic residues" evidence="1">
    <location>
        <begin position="3660"/>
        <end position="3675"/>
    </location>
</feature>
<name>A0AAE1F0Z9_PETCI</name>
<dbReference type="InterPro" id="IPR013087">
    <property type="entry name" value="Znf_C2H2_type"/>
</dbReference>
<feature type="compositionally biased region" description="Basic and acidic residues" evidence="1">
    <location>
        <begin position="330"/>
        <end position="343"/>
    </location>
</feature>
<feature type="compositionally biased region" description="Low complexity" evidence="1">
    <location>
        <begin position="2319"/>
        <end position="2328"/>
    </location>
</feature>
<sequence length="4159" mass="450131">MNPGGVGSPYGGSGMLAAGDRVGVKSSPSHVVSECSGGLLPQNITTTTITTTTTTTTSSSTTSAREVQPNQASLSGESSLGRSNLASHLQLNGLLLSQFGLYNRVVEVPHTSSKDVITPHLLPSPILNVGEGKGQQQQLSPVPCGSGAAVVPPPGSSTHFTSTTSGSTHITNPTSGSSLYFTKPSPGSSSICFTNPTSGSSHFSTTSDPSTQFINPTNSLPNVCGKRYDQLTVVTSVHTEVTGNLSGISMCGEKERVTGSGDAGTLQSPVAGVSGASSGTYPARNAVFPSPNSVKTPKDHCDNPKEVIGASVESCGKSYASEGVPVQLKSDKTVEKSADDRTGSIKSVDCPQKVTSRVTPVQEVDSDGSRLHLSGDCESRAEGSGQSSGGIESKNKDAQSEVLNTFCLKGQNSPKEVTTSVRGEPVSVGNVMDRQSDASTSEKKVRNESADEKNVQVPTERCTAQSPAESGYEGRSSIEPTDSETRDSDIEVVFEKSCMSETGNEHAKPAQEISGSKFKNGDGDKGSSSVSNSGKNIEEIDLSKGDSDSNPSASFLNTDSGLVQYLEPISDDENSLLCAPCPSSSGLSSVSGVQSSSNTPMFSDTPSDTSHGTLMVKISDAVAAILSDVSDDSLPCSPIASNSNSVDGFNSDLQREKLSEKIDSICEKLDRDCAKDGNSKILSGPQSDCPQNSDKPAEKSCTKGEIVSTSDASISKDFIEDMKKDDSCFMSQTLPHVSIQTGNKQTSVDIVESCKPPSEQTQVHSGNKKLDVSEGKLSDSVCQSVTRTKPDDEPASEVISVAMELLHNKAKEMASVCTRKSEDTTSVAKESHSSETSSATLKLSSSLPAVAPELPPHLHLGNDSISSFCQMSKTATDNHSCQNLTSGSQTLSSHVGNSNTPQSEREDKAAHMLTYSTPKLIQDLPPVFMQESEPFIDNCVEPNTQVQPVLQEGESQVASEKPSSDASSGFKVGHTPDANTDVPRSDTVKHAGTVDMIDPPNDKTRIEIPASLEVMKPDHSIYNSETEDHKTNRNFGSLTCEPTDTENIVTRQGKSDDWSSNKCTLLKLDQSTERDTSIDSSSTLSESAMESVNRCVSDNSSIISDEISPNAPITTAAIEGPTSESCSPVKEDPFMKKGKQTTPVPSDLTEFSDPISGMSLRPKPGELCGDITRDERENAQVPHRENLSLLPVSDSRESSSFASCLSPVAEILTQCDISNMYTKSVEEEVTVQRCTTSDNAFLPNTSTSLDTHSTLVDHSDRHDVVNSQLSCDQLPQPSVENIRKQSLETNVPDSVNTSVDPECPGVNLNPDDQELKSESVNIEVKTPVSEAVTPTIEVKLATSEIETLATEVNTTTTKILSPINEGETLASEIRTPATIVENLASEIKSLTSEVEASITNIGTSVAEIETLTAEIDNVTAEIQTPVNVTGMPNNEVDTITEDEAPPTEVPTPVTNTEMPITEAEMPANEGKASATKGQMVDDDQAIEPKSSGENALQLPHHDSSESCQSQPGGEEVTSTSEENVQPTLSLEVCGQSDSHQGLECSELADTGTNSNVNNMSDICHIGTNNSATVESESLESVTFRSSGMSAHDSEVEQVSAVDVNVSASPVVAQGISDLSGDTTQVCSTFPVDQEHKEEDSSISSQITGAETVATPSKGGTDKSSEMEILMTDSITQQENISGEPILCIDNAAPGLVEHTVNKESETSGKPVFGSKEWLPGDETWENSSLEGKSASCDAPDKDETIPVVANSLPKTKVFTTSSVSPDECRNNVIDPSSVVSLEPKQDNTFNTTPDEGVHSLVKEIDTNTSDGGCMEVNPGTDSGASTQINTETNSDVSEEIRTEIISGPCEEITAKTDPQAHEEMPMITETASGTCEEINIKTDSRDCMEKITDTHSEACAGINTETTDSGTCAEMNTPGIEVKECVDPLPSQVTDSMLQDPIMNVEQRNRCLTSESSFTVTDIEECTGEEAASLTSKTAQITDFETKSPKETLPSPTCDNGEDGMTKDMIPHLDLHKSEIESKEDEQNTSSTVVTRSGEEKLKLSWNIYDNSLNYLDGKDFCLSTAKKVDDPNFDRNYLKLPLRNDVEDAVVPEEAKLDPGKDISKYLKDKKAVKLPLADNDEIQRQFSFAMQTALLKRMTKKGRRSASSGNNYSRSRKEDDLFTVLGISVQRSRISFKKDNVDNSGTTPSRKCKAKSVFENVGEAGTPVLTRTRSGMVTTKGDPEDKPEEVRLRPTEVVSVVDGEWAKEHTYICCSCGAGYLHLADIMDHKWEMHPSVWCAHTMIQGQGVVPLSFCRQYQPPIARPHVLPLPEIPALDSPTTSTPDPTTRERTCTSCHAVFNSESSFHSHLVECGGLSLLSAMKKKSKKGFRFKRRKGQGVPNNRYGNTSQPSTPLKAKNGDRSSGLNTPLNDRSAASAVHTCGVKRRLELAVGSIDNVELKNRLKAIIIGSRGSSGGAVSSSRRFVKMKLRKKVLENRKLRKTRQSDRVKEIASKEQQQAQEKKDEKKVDAKDEKHESIETQTAPNSEEGKETTENVIGKDNPDIAVPKSLKSKSNNKDAKTKVLKKSKKKVDSLKDPGSTEAAVKDLNQTPDTKINILESKEKKTKDTSRKNALQAEKKVKGVKKMNGVIDKGKKVSKKTLNTTGQVNKKAVNAIPAEVPVTSESGGSSVPVKKAVSKSHKAVQTVEVEGFKNLVTLGRKKGKAKKSKTGKMVTPKPAIDSKNQSLSTTKSATKHNASAKKGKASSKKSTGEKGKLAKNEKIKLSTSKKVKEETKNNDSTPKILASEGGLGELIHEKEGESDVQQDKEQLQKSKGTTQTKGRKGKDTGSLKPKDNSVEPSVAPTTSSTKKEPKQKEEEQYISFSEESEEEESEEDYEPEVIHNFRSGRRCGGRLGLRHKRKLINTRYSFRTCYSTREKDDDEGVSGVDSKVTTEINKRKVNYTEKDDDDEVTEEPLTAKRKRKIANYENQDDYTYVPNESSSDLEDEDDLSDKETFGNQESSTRVAGNRVKTRRLSSAEGSVTEDIPVGTLRKPKSRDTSSDSKQEEEMKNTLQDTSSDIKEGEEVKPSLPVGDINVTTGTSTVANTLLSEVKVDNEVKISTTIVTKSTEDISNSNSMEQTETKKNAKKVRPAKGKTKINPQTEPTVDEQDITLLPKKARVMTLLGRLALNSVFQAQVDEVTGKLQRKRRSVRNPEDLISETEDEMENIAAENTSDPSNAPGVTMEEVNVEQLVVEEKHAVESVETTYGSCSDDEEPKGGKTSTKKKMPCNEIQDVPIENIDESVDSDSKDALQRDELALEVCSKEKTQTKQKLKPGKNEAHTKYESEAGVSDKSIDATDFKQEVISSKKRSRGKKKVAVIEGKNNAVDDAVKKMIKAEEVDDDDDDDNLPLSILACRNKRKETPPMSTETPELKSKKKPPPKKQRLSVDEVKTEGEASVDVEDIASLPPTHTEKYKTPAKNHKMWGSKKSKMTINVDSNASDIEVEALKDSSAEEVSSKVIGGTTKTASKCDIDQGIALGDKSTSSDKQVDNTQTKSSSKKKKKTKVEPKQPNQQTDVKSDENTSKSQVIPTIESPDMMRPDDEATLSSCGGPVADASSSPNATPVKGQRRRSLIEKLKEIPLQLSNQVQTMDSHDPSQLQSVHTSDEKHTTVAASKKKTAKPSQPRKRKTHELANSKVKNKNCETLPIEKNSGNLINAEDSFKTRKNLPGKRKRAMSTSRATPEGKLASPSKDCITESVVDKDIQTPKNPSESTKKRRSGNNSKEVDLHDVNELTCLDCGLGFGSVASLEDHQQDCVTIAFEMSLMQAEDHLYECPHCQVTFALKGTQRKHTSSCRMGKYKKTQNRHDGKNVKKSYKNQPTLPTHMTQPGNKSPATPDTPSRRSMVKGRSCSKENVAGEGDVTHTSPLRDNFVQVLLSHNDKEMGVNDGRLPENIKNLDYIPRVMSVNASSTPKLKRESQVNGRPVNGELKELLSPVNVDDNRWCSVCGCEVVDKDIYNKHRLIEQFSFCCQQPVVLEVCALITQYNLGTDTIRSLVTSAVVYQDSIALSFDATLNLSSSVSSAGNNSSNGNVAKVKEVITSPHCTWIFSTLETIVKRHQTSGTVSIRGTQQEVLRAVTLLEDILKELSESDSAIEKNKMLKSMRETFEAGTRN</sequence>
<feature type="compositionally biased region" description="Polar residues" evidence="1">
    <location>
        <begin position="64"/>
        <end position="79"/>
    </location>
</feature>
<feature type="compositionally biased region" description="Basic and acidic residues" evidence="1">
    <location>
        <begin position="3430"/>
        <end position="3439"/>
    </location>
</feature>
<feature type="compositionally biased region" description="Low complexity" evidence="1">
    <location>
        <begin position="382"/>
        <end position="392"/>
    </location>
</feature>
<evidence type="ECO:0000259" key="2">
    <source>
        <dbReference type="PROSITE" id="PS00028"/>
    </source>
</evidence>
<feature type="region of interest" description="Disordered" evidence="1">
    <location>
        <begin position="3185"/>
        <end position="3204"/>
    </location>
</feature>
<feature type="compositionally biased region" description="Basic and acidic residues" evidence="1">
    <location>
        <begin position="819"/>
        <end position="833"/>
    </location>
</feature>
<feature type="region of interest" description="Disordered" evidence="1">
    <location>
        <begin position="2628"/>
        <end position="2647"/>
    </location>
</feature>
<feature type="compositionally biased region" description="Basic residues" evidence="1">
    <location>
        <begin position="3129"/>
        <end position="3140"/>
    </location>
</feature>
<feature type="compositionally biased region" description="Polar residues" evidence="1">
    <location>
        <begin position="412"/>
        <end position="421"/>
    </location>
</feature>
<dbReference type="EMBL" id="JAWQEG010003628">
    <property type="protein sequence ID" value="KAK3865272.1"/>
    <property type="molecule type" value="Genomic_DNA"/>
</dbReference>
<feature type="compositionally biased region" description="Polar residues" evidence="1">
    <location>
        <begin position="680"/>
        <end position="694"/>
    </location>
</feature>
<evidence type="ECO:0000313" key="4">
    <source>
        <dbReference type="Proteomes" id="UP001286313"/>
    </source>
</evidence>
<feature type="region of interest" description="Disordered" evidence="1">
    <location>
        <begin position="3115"/>
        <end position="3146"/>
    </location>
</feature>
<dbReference type="PROSITE" id="PS00028">
    <property type="entry name" value="ZINC_FINGER_C2H2_1"/>
    <property type="match status" value="1"/>
</dbReference>
<feature type="region of interest" description="Disordered" evidence="1">
    <location>
        <begin position="3399"/>
        <end position="3472"/>
    </location>
</feature>
<feature type="region of interest" description="Disordered" evidence="1">
    <location>
        <begin position="412"/>
        <end position="555"/>
    </location>
</feature>
<feature type="compositionally biased region" description="Basic residues" evidence="1">
    <location>
        <begin position="3839"/>
        <end position="3849"/>
    </location>
</feature>
<feature type="compositionally biased region" description="Polar residues" evidence="1">
    <location>
        <begin position="3862"/>
        <end position="3884"/>
    </location>
</feature>
<feature type="region of interest" description="Disordered" evidence="1">
    <location>
        <begin position="1428"/>
        <end position="1525"/>
    </location>
</feature>
<feature type="region of interest" description="Disordered" evidence="1">
    <location>
        <begin position="330"/>
        <end position="396"/>
    </location>
</feature>
<feature type="compositionally biased region" description="Polar residues" evidence="1">
    <location>
        <begin position="1428"/>
        <end position="1437"/>
    </location>
</feature>
<feature type="compositionally biased region" description="Polar residues" evidence="1">
    <location>
        <begin position="2404"/>
        <end position="2413"/>
    </location>
</feature>
<feature type="compositionally biased region" description="Basic and acidic residues" evidence="1">
    <location>
        <begin position="3290"/>
        <end position="3312"/>
    </location>
</feature>
<feature type="compositionally biased region" description="Low complexity" evidence="1">
    <location>
        <begin position="51"/>
        <end position="63"/>
    </location>
</feature>
<feature type="region of interest" description="Disordered" evidence="1">
    <location>
        <begin position="2914"/>
        <end position="3080"/>
    </location>
</feature>
<feature type="compositionally biased region" description="Low complexity" evidence="1">
    <location>
        <begin position="526"/>
        <end position="535"/>
    </location>
</feature>